<reference evidence="3" key="1">
    <citation type="submission" date="2016-10" db="EMBL/GenBank/DDBJ databases">
        <authorList>
            <person name="Varghese N."/>
            <person name="Submissions S."/>
        </authorList>
    </citation>
    <scope>NUCLEOTIDE SEQUENCE [LARGE SCALE GENOMIC DNA]</scope>
    <source>
        <strain evidence="3">CGMCC 4.5579</strain>
    </source>
</reference>
<keyword evidence="1" id="KW-0812">Transmembrane</keyword>
<gene>
    <name evidence="2" type="ORF">SAMN05421810_103238</name>
</gene>
<feature type="transmembrane region" description="Helical" evidence="1">
    <location>
        <begin position="48"/>
        <end position="74"/>
    </location>
</feature>
<evidence type="ECO:0000256" key="1">
    <source>
        <dbReference type="SAM" id="Phobius"/>
    </source>
</evidence>
<keyword evidence="3" id="KW-1185">Reference proteome</keyword>
<dbReference type="RefSeq" id="WP_243859469.1">
    <property type="nucleotide sequence ID" value="NZ_FOWW01000003.1"/>
</dbReference>
<protein>
    <submittedName>
        <fullName evidence="2">Uncharacterized protein</fullName>
    </submittedName>
</protein>
<accession>A0A1I5SR04</accession>
<keyword evidence="1" id="KW-1133">Transmembrane helix</keyword>
<evidence type="ECO:0000313" key="2">
    <source>
        <dbReference type="EMBL" id="SFP73098.1"/>
    </source>
</evidence>
<keyword evidence="1" id="KW-0472">Membrane</keyword>
<sequence>MSGRGSRSRVARAGWAFGGAIGAGILAVVALIAGVTDADPEQGVGIDIAAYLIVLVPIGLVLGCLVGLCVQVAARARLAHRGRPSRPAARQPVPPAPPPAIPLTGEWARHHVRCRDLVARFRVIVDSAPADAQPTRWLRDIAADLDKELVEVERLARYGQALAPTAPRATDDPTVRRIVDRLERAERGFDATVRRAGDIVLNLAGDQQFARIRAQLDVLGKEAPHLRDLPPV</sequence>
<evidence type="ECO:0000313" key="3">
    <source>
        <dbReference type="Proteomes" id="UP000198727"/>
    </source>
</evidence>
<organism evidence="2 3">
    <name type="scientific">Amycolatopsis arida</name>
    <dbReference type="NCBI Taxonomy" id="587909"/>
    <lineage>
        <taxon>Bacteria</taxon>
        <taxon>Bacillati</taxon>
        <taxon>Actinomycetota</taxon>
        <taxon>Actinomycetes</taxon>
        <taxon>Pseudonocardiales</taxon>
        <taxon>Pseudonocardiaceae</taxon>
        <taxon>Amycolatopsis</taxon>
    </lineage>
</organism>
<name>A0A1I5SR04_9PSEU</name>
<dbReference type="Proteomes" id="UP000198727">
    <property type="component" value="Unassembled WGS sequence"/>
</dbReference>
<dbReference type="EMBL" id="FOWW01000003">
    <property type="protein sequence ID" value="SFP73098.1"/>
    <property type="molecule type" value="Genomic_DNA"/>
</dbReference>
<dbReference type="AlphaFoldDB" id="A0A1I5SR04"/>
<feature type="transmembrane region" description="Helical" evidence="1">
    <location>
        <begin position="12"/>
        <end position="36"/>
    </location>
</feature>
<proteinExistence type="predicted"/>